<dbReference type="RefSeq" id="XP_027615168.1">
    <property type="nucleotide sequence ID" value="XM_027759367.1"/>
</dbReference>
<dbReference type="GeneID" id="38781172"/>
<evidence type="ECO:0000313" key="1">
    <source>
        <dbReference type="EMBL" id="GBE84255.1"/>
    </source>
</evidence>
<keyword evidence="2" id="KW-1185">Reference proteome</keyword>
<protein>
    <submittedName>
        <fullName evidence="1">Uncharacterized protein</fullName>
    </submittedName>
</protein>
<dbReference type="AlphaFoldDB" id="A0A401GPU6"/>
<sequence length="171" mass="17872">MKVPPQSPPEAQTCDTTSRYDWMVIRLALEYTLAWVIAYESNNFCQCRQPRHNDAELITELIMALGDRGVTHPVDGNGEFIVDSDEEDVDLHRVTAIAPTATVAAPPAAVLVFTVPANTGVLPAVPTATAPAATTPAVAVVIAPAGPAVPAVDAPVPIAPIVIAPPTLPLL</sequence>
<dbReference type="InParanoid" id="A0A401GPU6"/>
<accession>A0A401GPU6</accession>
<proteinExistence type="predicted"/>
<dbReference type="Proteomes" id="UP000287166">
    <property type="component" value="Unassembled WGS sequence"/>
</dbReference>
<organism evidence="1 2">
    <name type="scientific">Sparassis crispa</name>
    <dbReference type="NCBI Taxonomy" id="139825"/>
    <lineage>
        <taxon>Eukaryota</taxon>
        <taxon>Fungi</taxon>
        <taxon>Dikarya</taxon>
        <taxon>Basidiomycota</taxon>
        <taxon>Agaricomycotina</taxon>
        <taxon>Agaricomycetes</taxon>
        <taxon>Polyporales</taxon>
        <taxon>Sparassidaceae</taxon>
        <taxon>Sparassis</taxon>
    </lineage>
</organism>
<dbReference type="EMBL" id="BFAD01000006">
    <property type="protein sequence ID" value="GBE84255.1"/>
    <property type="molecule type" value="Genomic_DNA"/>
</dbReference>
<evidence type="ECO:0000313" key="2">
    <source>
        <dbReference type="Proteomes" id="UP000287166"/>
    </source>
</evidence>
<comment type="caution">
    <text evidence="1">The sequence shown here is derived from an EMBL/GenBank/DDBJ whole genome shotgun (WGS) entry which is preliminary data.</text>
</comment>
<name>A0A401GPU6_9APHY</name>
<reference evidence="1 2" key="1">
    <citation type="journal article" date="2018" name="Sci. Rep.">
        <title>Genome sequence of the cauliflower mushroom Sparassis crispa (Hanabiratake) and its association with beneficial usage.</title>
        <authorList>
            <person name="Kiyama R."/>
            <person name="Furutani Y."/>
            <person name="Kawaguchi K."/>
            <person name="Nakanishi T."/>
        </authorList>
    </citation>
    <scope>NUCLEOTIDE SEQUENCE [LARGE SCALE GENOMIC DNA]</scope>
</reference>
<gene>
    <name evidence="1" type="ORF">SCP_0602330</name>
</gene>